<keyword evidence="2" id="KW-1185">Reference proteome</keyword>
<evidence type="ECO:0000313" key="1">
    <source>
        <dbReference type="EMBL" id="KAJ0174692.1"/>
    </source>
</evidence>
<evidence type="ECO:0000313" key="2">
    <source>
        <dbReference type="Proteomes" id="UP000824533"/>
    </source>
</evidence>
<reference evidence="1 2" key="1">
    <citation type="journal article" date="2021" name="Front. Genet.">
        <title>Chromosome-Level Genome Assembly Reveals Significant Gene Expansion in the Toll and IMD Signaling Pathways of Dendrolimus kikuchii.</title>
        <authorList>
            <person name="Zhou J."/>
            <person name="Wu P."/>
            <person name="Xiong Z."/>
            <person name="Liu N."/>
            <person name="Zhao N."/>
            <person name="Ji M."/>
            <person name="Qiu Y."/>
            <person name="Yang B."/>
        </authorList>
    </citation>
    <scope>NUCLEOTIDE SEQUENCE [LARGE SCALE GENOMIC DNA]</scope>
    <source>
        <strain evidence="1">Ann1</strain>
    </source>
</reference>
<accession>A0ACC1CSV6</accession>
<comment type="caution">
    <text evidence="1">The sequence shown here is derived from an EMBL/GenBank/DDBJ whole genome shotgun (WGS) entry which is preliminary data.</text>
</comment>
<proteinExistence type="predicted"/>
<sequence>MRRKQRLWWFHQEICKILFDTTRDQKAGSYFAQRINQRLQLRSIEEPAGGAGGVVPAPTCYDAECARTEAWLDENQEFVHDYFLRKATRQVVDAWLVSHATPPSAELASPSRAGSGSGATTPVRKISAHEFERGGLLKPLVTTVDGTPTFLGDQPPHATPSRPQRRSRHELRQLDEKELIFELVKDICNELEVRVLCHKILQNVSILLDADRGSLFLVQGERASSPHPQNGRCLVSKLFDVCSKSTPEQMEQLEEIRIPWGSGIVGYVAESGEPVNIPDAYKDERFNHDIDQQTGYKTRSLLCMPIKDINGEVIGVAQVINKQNDGPFTANDEKVFASYLQFCGIGLRNAQLYERSQLEVKRNQVLLDLARMVFEEQSTIEHMVLRILTHTQSLIRCQRVQVLLVHEASKGSFSRVFDLEAGDDTDLGTPRTSPYESRFPINIGITGYVATTGETVNIPDAYADPRFDDSVDEGTGFKHNTILCMAIKNSEGRIIGVIQLINKFDDLLFTKNDENFVEAFAIFCGMGIHNTHMYEKAITAMAKQSVTLDVLSYHASASLDDAQRLRTLRIPSSAHFSLHELAFDDIEMTDDDTLRACLRMFLDLDFVERFHIDYGVLCRWLLSVKKNYRNVTYHNWRHAFNVAQMMFAILTETQWWKIFGELECLALIIGCLCHDLDHRGTNNSFQIKASSPLAQLYSTSTMEHHHFDQCLMILNSPGNQILVNLSSDDYEKVVKVLEDAILSTDLAVYFSKRNGFIDLVSTDRAVTPTWGECVERRGLLRAMLMTACDLAAITKPWPVERRVAALVAGEFFRQGDLERQNLNLTPIDIMNRDKEDELPAMQVKFIDTICLPIYEAFAVLSSALQPMLDRVKSNRAHWIELANNDKNHLKIEYGLEKEHIEKNDKSSISSQNVDDTENTYEGDSSGAHCLPTLDDDGYILWESRAIACYLADKYAKDDQWYPRDLKRRGLVNQRLYFDSSTLYVKIRAIMFPVLFLGETVVKQQLKDDLNVALGFLDKFLEDNKWVAGDNPTIADTSIYASVSNLVALEWDISSFPNIQNWVKGCASLPGAAENDEGAKEIAEAFKKNLKT</sequence>
<name>A0ACC1CSV6_9NEOP</name>
<dbReference type="EMBL" id="CM034403">
    <property type="protein sequence ID" value="KAJ0174692.1"/>
    <property type="molecule type" value="Genomic_DNA"/>
</dbReference>
<protein>
    <submittedName>
        <fullName evidence="1">Uncharacterized protein</fullName>
    </submittedName>
</protein>
<gene>
    <name evidence="1" type="ORF">K1T71_009800</name>
</gene>
<organism evidence="1 2">
    <name type="scientific">Dendrolimus kikuchii</name>
    <dbReference type="NCBI Taxonomy" id="765133"/>
    <lineage>
        <taxon>Eukaryota</taxon>
        <taxon>Metazoa</taxon>
        <taxon>Ecdysozoa</taxon>
        <taxon>Arthropoda</taxon>
        <taxon>Hexapoda</taxon>
        <taxon>Insecta</taxon>
        <taxon>Pterygota</taxon>
        <taxon>Neoptera</taxon>
        <taxon>Endopterygota</taxon>
        <taxon>Lepidoptera</taxon>
        <taxon>Glossata</taxon>
        <taxon>Ditrysia</taxon>
        <taxon>Bombycoidea</taxon>
        <taxon>Lasiocampidae</taxon>
        <taxon>Dendrolimus</taxon>
    </lineage>
</organism>
<dbReference type="Proteomes" id="UP000824533">
    <property type="component" value="Linkage Group LG17"/>
</dbReference>